<gene>
    <name evidence="2" type="ORF">PoB_000379400</name>
</gene>
<proteinExistence type="predicted"/>
<keyword evidence="3" id="KW-1185">Reference proteome</keyword>
<organism evidence="2 3">
    <name type="scientific">Plakobranchus ocellatus</name>
    <dbReference type="NCBI Taxonomy" id="259542"/>
    <lineage>
        <taxon>Eukaryota</taxon>
        <taxon>Metazoa</taxon>
        <taxon>Spiralia</taxon>
        <taxon>Lophotrochozoa</taxon>
        <taxon>Mollusca</taxon>
        <taxon>Gastropoda</taxon>
        <taxon>Heterobranchia</taxon>
        <taxon>Euthyneura</taxon>
        <taxon>Panpulmonata</taxon>
        <taxon>Sacoglossa</taxon>
        <taxon>Placobranchoidea</taxon>
        <taxon>Plakobranchidae</taxon>
        <taxon>Plakobranchus</taxon>
    </lineage>
</organism>
<comment type="caution">
    <text evidence="2">The sequence shown here is derived from an EMBL/GenBank/DDBJ whole genome shotgun (WGS) entry which is preliminary data.</text>
</comment>
<protein>
    <recommendedName>
        <fullName evidence="4">DUF19 domain-containing protein</fullName>
    </recommendedName>
</protein>
<dbReference type="AlphaFoldDB" id="A0AAV3Y5C5"/>
<name>A0AAV3Y5C5_9GAST</name>
<dbReference type="Proteomes" id="UP000735302">
    <property type="component" value="Unassembled WGS sequence"/>
</dbReference>
<evidence type="ECO:0000256" key="1">
    <source>
        <dbReference type="SAM" id="SignalP"/>
    </source>
</evidence>
<keyword evidence="1" id="KW-0732">Signal</keyword>
<evidence type="ECO:0000313" key="2">
    <source>
        <dbReference type="EMBL" id="GFN77288.1"/>
    </source>
</evidence>
<dbReference type="EMBL" id="BLXT01000468">
    <property type="protein sequence ID" value="GFN77288.1"/>
    <property type="molecule type" value="Genomic_DNA"/>
</dbReference>
<reference evidence="2 3" key="1">
    <citation type="journal article" date="2021" name="Elife">
        <title>Chloroplast acquisition without the gene transfer in kleptoplastic sea slugs, Plakobranchus ocellatus.</title>
        <authorList>
            <person name="Maeda T."/>
            <person name="Takahashi S."/>
            <person name="Yoshida T."/>
            <person name="Shimamura S."/>
            <person name="Takaki Y."/>
            <person name="Nagai Y."/>
            <person name="Toyoda A."/>
            <person name="Suzuki Y."/>
            <person name="Arimoto A."/>
            <person name="Ishii H."/>
            <person name="Satoh N."/>
            <person name="Nishiyama T."/>
            <person name="Hasebe M."/>
            <person name="Maruyama T."/>
            <person name="Minagawa J."/>
            <person name="Obokata J."/>
            <person name="Shigenobu S."/>
        </authorList>
    </citation>
    <scope>NUCLEOTIDE SEQUENCE [LARGE SCALE GENOMIC DNA]</scope>
</reference>
<evidence type="ECO:0000313" key="3">
    <source>
        <dbReference type="Proteomes" id="UP000735302"/>
    </source>
</evidence>
<evidence type="ECO:0008006" key="4">
    <source>
        <dbReference type="Google" id="ProtNLM"/>
    </source>
</evidence>
<accession>A0AAV3Y5C5</accession>
<feature type="chain" id="PRO_5043640816" description="DUF19 domain-containing protein" evidence="1">
    <location>
        <begin position="17"/>
        <end position="285"/>
    </location>
</feature>
<sequence>MYRLFCLFFIFRGGCGTRVKKAALRSSRKLPLLQRRFSTFCSSQIHRILRYAVLYWNRLEKMCRKIMNIQVSILFGLSCVYLFADASLSSQCQSLKTCANNTRYGVNGCYSYLTRLTSYPATEATWTTFWNNICNNKATTIACNGVTRNSCNDRRTKAEYDEAVEMINTMCSDDGKEYYRRIYNEESNCLGNTTIAYMVKTKRKTCKDDYIETRTSTMTATQVCNLAKQSRNCIMNYAAGLCSNLSKWVLDKGWIAYVHYFFAACHSTFVSEKYALPPEPSAGRK</sequence>
<feature type="signal peptide" evidence="1">
    <location>
        <begin position="1"/>
        <end position="16"/>
    </location>
</feature>